<keyword evidence="2" id="KW-0812">Transmembrane</keyword>
<dbReference type="RefSeq" id="WP_066732305.1">
    <property type="nucleotide sequence ID" value="NZ_JAJCIQ010000001.1"/>
</dbReference>
<dbReference type="EMBL" id="JAJCIS010000001">
    <property type="protein sequence ID" value="MCB7386120.1"/>
    <property type="molecule type" value="Genomic_DNA"/>
</dbReference>
<accession>A0ABS8DCH4</accession>
<feature type="transmembrane region" description="Helical" evidence="2">
    <location>
        <begin position="53"/>
        <end position="72"/>
    </location>
</feature>
<feature type="compositionally biased region" description="Basic and acidic residues" evidence="1">
    <location>
        <begin position="1"/>
        <end position="16"/>
    </location>
</feature>
<proteinExistence type="predicted"/>
<dbReference type="Proteomes" id="UP001299546">
    <property type="component" value="Unassembled WGS sequence"/>
</dbReference>
<evidence type="ECO:0000256" key="2">
    <source>
        <dbReference type="SAM" id="Phobius"/>
    </source>
</evidence>
<evidence type="ECO:0000313" key="3">
    <source>
        <dbReference type="EMBL" id="MCB7386120.1"/>
    </source>
</evidence>
<organism evidence="3 4">
    <name type="scientific">Bariatricus massiliensis</name>
    <dbReference type="NCBI Taxonomy" id="1745713"/>
    <lineage>
        <taxon>Bacteria</taxon>
        <taxon>Bacillati</taxon>
        <taxon>Bacillota</taxon>
        <taxon>Clostridia</taxon>
        <taxon>Lachnospirales</taxon>
        <taxon>Lachnospiraceae</taxon>
        <taxon>Bariatricus</taxon>
    </lineage>
</organism>
<keyword evidence="2" id="KW-1133">Transmembrane helix</keyword>
<evidence type="ECO:0000313" key="4">
    <source>
        <dbReference type="Proteomes" id="UP001299546"/>
    </source>
</evidence>
<feature type="region of interest" description="Disordered" evidence="1">
    <location>
        <begin position="1"/>
        <end position="26"/>
    </location>
</feature>
<comment type="caution">
    <text evidence="3">The sequence shown here is derived from an EMBL/GenBank/DDBJ whole genome shotgun (WGS) entry which is preliminary data.</text>
</comment>
<sequence>MNESEKRREKLLRDTRSQYSSRRGTPAVHPRYRAMYQNLYGYGEEDRISGSTLGVRIFICLILFGIFAAADYRDEKIWKFSPAQIISEIGNQPDFSALGDGFLSR</sequence>
<name>A0ABS8DCH4_9FIRM</name>
<protein>
    <submittedName>
        <fullName evidence="3">Uncharacterized protein</fullName>
    </submittedName>
</protein>
<evidence type="ECO:0000256" key="1">
    <source>
        <dbReference type="SAM" id="MobiDB-lite"/>
    </source>
</evidence>
<keyword evidence="4" id="KW-1185">Reference proteome</keyword>
<gene>
    <name evidence="3" type="ORF">LIZ65_02365</name>
</gene>
<reference evidence="3 4" key="1">
    <citation type="submission" date="2021-10" db="EMBL/GenBank/DDBJ databases">
        <title>Collection of gut derived symbiotic bacterial strains cultured from healthy donors.</title>
        <authorList>
            <person name="Lin H."/>
            <person name="Littmann E."/>
            <person name="Kohout C."/>
            <person name="Pamer E.G."/>
        </authorList>
    </citation>
    <scope>NUCLEOTIDE SEQUENCE [LARGE SCALE GENOMIC DNA]</scope>
    <source>
        <strain evidence="3 4">DFI.1.165</strain>
    </source>
</reference>
<keyword evidence="2" id="KW-0472">Membrane</keyword>